<dbReference type="Proteomes" id="UP000001072">
    <property type="component" value="Unassembled WGS sequence"/>
</dbReference>
<evidence type="ECO:0000313" key="1">
    <source>
        <dbReference type="EMBL" id="EGF97330.1"/>
    </source>
</evidence>
<proteinExistence type="predicted"/>
<dbReference type="EMBL" id="GL883251">
    <property type="protein sequence ID" value="EGF97330.1"/>
    <property type="molecule type" value="Genomic_DNA"/>
</dbReference>
<accession>F4SDE9</accession>
<sequence>MDNQPSSSTNAVQMSLISTNREVAGWLPDHNDGICQSQTDWLKFLMKRTKLEAPYPPSPTSTQLSNLPVILPSLIQADRSVFSTPQSTSEQPPSDTDKPLRRQKDCWYLYRTLFYHDLNHFGIQIDPLTFDWLQPESSRWNSTMLTFVVKHWTWAKDHSAFSNYSIDPQQIDELKCFGILERWLRGKKSALKKEARNNDYKSVKIRNARHKTVRSTSILTH</sequence>
<keyword evidence="2" id="KW-1185">Reference proteome</keyword>
<protein>
    <submittedName>
        <fullName evidence="1">Uncharacterized protein</fullName>
    </submittedName>
</protein>
<evidence type="ECO:0000313" key="2">
    <source>
        <dbReference type="Proteomes" id="UP000001072"/>
    </source>
</evidence>
<dbReference type="AlphaFoldDB" id="F4SDE9"/>
<organism evidence="2">
    <name type="scientific">Melampsora larici-populina (strain 98AG31 / pathotype 3-4-7)</name>
    <name type="common">Poplar leaf rust fungus</name>
    <dbReference type="NCBI Taxonomy" id="747676"/>
    <lineage>
        <taxon>Eukaryota</taxon>
        <taxon>Fungi</taxon>
        <taxon>Dikarya</taxon>
        <taxon>Basidiomycota</taxon>
        <taxon>Pucciniomycotina</taxon>
        <taxon>Pucciniomycetes</taxon>
        <taxon>Pucciniales</taxon>
        <taxon>Melampsoraceae</taxon>
        <taxon>Melampsora</taxon>
    </lineage>
</organism>
<dbReference type="KEGG" id="mlr:MELLADRAFT_70065"/>
<reference evidence="2" key="1">
    <citation type="journal article" date="2011" name="Proc. Natl. Acad. Sci. U.S.A.">
        <title>Obligate biotrophy features unraveled by the genomic analysis of rust fungi.</title>
        <authorList>
            <person name="Duplessis S."/>
            <person name="Cuomo C.A."/>
            <person name="Lin Y.-C."/>
            <person name="Aerts A."/>
            <person name="Tisserant E."/>
            <person name="Veneault-Fourrey C."/>
            <person name="Joly D.L."/>
            <person name="Hacquard S."/>
            <person name="Amselem J."/>
            <person name="Cantarel B.L."/>
            <person name="Chiu R."/>
            <person name="Coutinho P.M."/>
            <person name="Feau N."/>
            <person name="Field M."/>
            <person name="Frey P."/>
            <person name="Gelhaye E."/>
            <person name="Goldberg J."/>
            <person name="Grabherr M.G."/>
            <person name="Kodira C.D."/>
            <person name="Kohler A."/>
            <person name="Kuees U."/>
            <person name="Lindquist E.A."/>
            <person name="Lucas S.M."/>
            <person name="Mago R."/>
            <person name="Mauceli E."/>
            <person name="Morin E."/>
            <person name="Murat C."/>
            <person name="Pangilinan J.L."/>
            <person name="Park R."/>
            <person name="Pearson M."/>
            <person name="Quesneville H."/>
            <person name="Rouhier N."/>
            <person name="Sakthikumar S."/>
            <person name="Salamov A.A."/>
            <person name="Schmutz J."/>
            <person name="Selles B."/>
            <person name="Shapiro H."/>
            <person name="Tanguay P."/>
            <person name="Tuskan G.A."/>
            <person name="Henrissat B."/>
            <person name="Van de Peer Y."/>
            <person name="Rouze P."/>
            <person name="Ellis J.G."/>
            <person name="Dodds P.N."/>
            <person name="Schein J.E."/>
            <person name="Zhong S."/>
            <person name="Hamelin R.C."/>
            <person name="Grigoriev I.V."/>
            <person name="Szabo L.J."/>
            <person name="Martin F."/>
        </authorList>
    </citation>
    <scope>NUCLEOTIDE SEQUENCE [LARGE SCALE GENOMIC DNA]</scope>
    <source>
        <strain evidence="2">98AG31 / pathotype 3-4-7</strain>
    </source>
</reference>
<dbReference type="InParanoid" id="F4SDE9"/>
<dbReference type="GeneID" id="18931409"/>
<dbReference type="HOGENOM" id="CLU_1250921_0_0_1"/>
<dbReference type="VEuPathDB" id="FungiDB:MELLADRAFT_70065"/>
<dbReference type="RefSeq" id="XP_007419400.1">
    <property type="nucleotide sequence ID" value="XM_007419338.1"/>
</dbReference>
<gene>
    <name evidence="1" type="ORF">MELLADRAFT_70065</name>
</gene>
<name>F4SDE9_MELLP</name>